<dbReference type="Pfam" id="PF00345">
    <property type="entry name" value="PapD_N"/>
    <property type="match status" value="1"/>
</dbReference>
<dbReference type="InterPro" id="IPR050643">
    <property type="entry name" value="Periplasmic_pilus_chap"/>
</dbReference>
<dbReference type="AlphaFoldDB" id="A0A1B7L1U8"/>
<protein>
    <recommendedName>
        <fullName evidence="2">Pili assembly chaperone N-terminal domain-containing protein</fullName>
    </recommendedName>
</protein>
<organism evidence="3 4">
    <name type="scientific">Mangrovibacter phragmitis</name>
    <dbReference type="NCBI Taxonomy" id="1691903"/>
    <lineage>
        <taxon>Bacteria</taxon>
        <taxon>Pseudomonadati</taxon>
        <taxon>Pseudomonadota</taxon>
        <taxon>Gammaproteobacteria</taxon>
        <taxon>Enterobacterales</taxon>
        <taxon>Enterobacteriaceae</taxon>
        <taxon>Mangrovibacter</taxon>
    </lineage>
</organism>
<comment type="caution">
    <text evidence="3">The sequence shown here is derived from an EMBL/GenBank/DDBJ whole genome shotgun (WGS) entry which is preliminary data.</text>
</comment>
<reference evidence="4" key="1">
    <citation type="submission" date="2016-05" db="EMBL/GenBank/DDBJ databases">
        <authorList>
            <person name="Behera P."/>
            <person name="Vaishampayan P."/>
            <person name="Singh N."/>
            <person name="Raina V."/>
            <person name="Suar M."/>
            <person name="Pattnaik A."/>
            <person name="Rastogi G."/>
        </authorList>
    </citation>
    <scope>NUCLEOTIDE SEQUENCE [LARGE SCALE GENOMIC DNA]</scope>
    <source>
        <strain evidence="4">MP23</strain>
    </source>
</reference>
<keyword evidence="4" id="KW-1185">Reference proteome</keyword>
<accession>A0A1B7L1U8</accession>
<dbReference type="InterPro" id="IPR016147">
    <property type="entry name" value="Pili_assmbl_chaperone_N"/>
</dbReference>
<dbReference type="InterPro" id="IPR008962">
    <property type="entry name" value="PapD-like_sf"/>
</dbReference>
<gene>
    <name evidence="3" type="ORF">A9B99_11870</name>
</gene>
<evidence type="ECO:0000313" key="3">
    <source>
        <dbReference type="EMBL" id="OAT76135.1"/>
    </source>
</evidence>
<dbReference type="SUPFAM" id="SSF49354">
    <property type="entry name" value="PapD-like"/>
    <property type="match status" value="1"/>
</dbReference>
<dbReference type="GO" id="GO:0030288">
    <property type="term" value="C:outer membrane-bounded periplasmic space"/>
    <property type="evidence" value="ECO:0007669"/>
    <property type="project" value="InterPro"/>
</dbReference>
<feature type="domain" description="Pili assembly chaperone N-terminal" evidence="2">
    <location>
        <begin position="27"/>
        <end position="145"/>
    </location>
</feature>
<evidence type="ECO:0000313" key="4">
    <source>
        <dbReference type="Proteomes" id="UP000078225"/>
    </source>
</evidence>
<dbReference type="PANTHER" id="PTHR30251:SF4">
    <property type="entry name" value="SLR1668 PROTEIN"/>
    <property type="match status" value="1"/>
</dbReference>
<dbReference type="STRING" id="1691903.A9B99_11870"/>
<dbReference type="Proteomes" id="UP000078225">
    <property type="component" value="Unassembled WGS sequence"/>
</dbReference>
<keyword evidence="1" id="KW-0732">Signal</keyword>
<dbReference type="Gene3D" id="2.60.40.10">
    <property type="entry name" value="Immunoglobulins"/>
    <property type="match status" value="1"/>
</dbReference>
<feature type="signal peptide" evidence="1">
    <location>
        <begin position="1"/>
        <end position="24"/>
    </location>
</feature>
<dbReference type="GO" id="GO:0071555">
    <property type="term" value="P:cell wall organization"/>
    <property type="evidence" value="ECO:0007669"/>
    <property type="project" value="InterPro"/>
</dbReference>
<evidence type="ECO:0000259" key="2">
    <source>
        <dbReference type="Pfam" id="PF00345"/>
    </source>
</evidence>
<name>A0A1B7L1U8_9ENTR</name>
<feature type="chain" id="PRO_5008596608" description="Pili assembly chaperone N-terminal domain-containing protein" evidence="1">
    <location>
        <begin position="25"/>
        <end position="255"/>
    </location>
</feature>
<sequence>MKTRALILISWPFFMLALTHYALAATLQVAPVNIGMTTEQQATAVWLTNTGSLQESAQIRLYQWNQVNGKDVLEPTTTLVSSPAITSLGAGQKQLIRLIALKPFTADKEHSFRLIIDELPGEQANKDDHHAIHFLLRYSIPVFIASHSLPGNDNRKTATCQWDSAHRQLVLHNQGSRHIKLSDLQVENQQGRQLHHEDGLVGYLLPGSWQAISVPASLLNQAVTLKLTLNEVPYECPLNHTVATFNRVTAATHLR</sequence>
<dbReference type="OrthoDB" id="511700at2"/>
<evidence type="ECO:0000256" key="1">
    <source>
        <dbReference type="SAM" id="SignalP"/>
    </source>
</evidence>
<dbReference type="PANTHER" id="PTHR30251">
    <property type="entry name" value="PILUS ASSEMBLY CHAPERONE"/>
    <property type="match status" value="1"/>
</dbReference>
<dbReference type="InterPro" id="IPR013783">
    <property type="entry name" value="Ig-like_fold"/>
</dbReference>
<proteinExistence type="predicted"/>
<dbReference type="EMBL" id="LYRP01000033">
    <property type="protein sequence ID" value="OAT76135.1"/>
    <property type="molecule type" value="Genomic_DNA"/>
</dbReference>